<dbReference type="EMBL" id="FUZV01000001">
    <property type="protein sequence ID" value="SKC51529.1"/>
    <property type="molecule type" value="Genomic_DNA"/>
</dbReference>
<dbReference type="OrthoDB" id="5986598at2"/>
<evidence type="ECO:0000256" key="1">
    <source>
        <dbReference type="SAM" id="SignalP"/>
    </source>
</evidence>
<keyword evidence="1" id="KW-0732">Signal</keyword>
<reference evidence="2 3" key="1">
    <citation type="submission" date="2017-02" db="EMBL/GenBank/DDBJ databases">
        <authorList>
            <person name="Peterson S.W."/>
        </authorList>
    </citation>
    <scope>NUCLEOTIDE SEQUENCE [LARGE SCALE GENOMIC DNA]</scope>
    <source>
        <strain evidence="2 3">P15</strain>
    </source>
</reference>
<sequence length="126" mass="13678">MTSRLRLLALFLLMLPLAALADGPSNKWRIQLNHSAKVDGEVELAFTPKGATATSVVVKIPAGTHENQAARLIRDAIRTQFGKSVYKTEIDDGEDVLVKTRGSTPNVEIVVVRNTAEGLGVNLDRE</sequence>
<dbReference type="RefSeq" id="WP_139381398.1">
    <property type="nucleotide sequence ID" value="NZ_BMCL01000003.1"/>
</dbReference>
<keyword evidence="3" id="KW-1185">Reference proteome</keyword>
<accession>A0A1T5JJE5</accession>
<gene>
    <name evidence="2" type="ORF">SAMN06296058_0841</name>
</gene>
<feature type="chain" id="PRO_5013227974" evidence="1">
    <location>
        <begin position="22"/>
        <end position="126"/>
    </location>
</feature>
<organism evidence="2 3">
    <name type="scientific">Pseudoxanthomonas indica</name>
    <dbReference type="NCBI Taxonomy" id="428993"/>
    <lineage>
        <taxon>Bacteria</taxon>
        <taxon>Pseudomonadati</taxon>
        <taxon>Pseudomonadota</taxon>
        <taxon>Gammaproteobacteria</taxon>
        <taxon>Lysobacterales</taxon>
        <taxon>Lysobacteraceae</taxon>
        <taxon>Pseudoxanthomonas</taxon>
    </lineage>
</organism>
<evidence type="ECO:0000313" key="2">
    <source>
        <dbReference type="EMBL" id="SKC51529.1"/>
    </source>
</evidence>
<evidence type="ECO:0000313" key="3">
    <source>
        <dbReference type="Proteomes" id="UP000190341"/>
    </source>
</evidence>
<feature type="signal peptide" evidence="1">
    <location>
        <begin position="1"/>
        <end position="21"/>
    </location>
</feature>
<dbReference type="STRING" id="428993.SAMN06296058_0841"/>
<protein>
    <submittedName>
        <fullName evidence="2">Uncharacterized protein</fullName>
    </submittedName>
</protein>
<name>A0A1T5JJE5_9GAMM</name>
<dbReference type="AlphaFoldDB" id="A0A1T5JJE5"/>
<proteinExistence type="predicted"/>
<dbReference type="Proteomes" id="UP000190341">
    <property type="component" value="Unassembled WGS sequence"/>
</dbReference>